<dbReference type="EMBL" id="JAGKQH010000016">
    <property type="protein sequence ID" value="KAG6576746.1"/>
    <property type="molecule type" value="Genomic_DNA"/>
</dbReference>
<reference evidence="2 3" key="1">
    <citation type="journal article" date="2021" name="Hortic Res">
        <title>The domestication of Cucurbita argyrosperma as revealed by the genome of its wild relative.</title>
        <authorList>
            <person name="Barrera-Redondo J."/>
            <person name="Sanchez-de la Vega G."/>
            <person name="Aguirre-Liguori J.A."/>
            <person name="Castellanos-Morales G."/>
            <person name="Gutierrez-Guerrero Y.T."/>
            <person name="Aguirre-Dugua X."/>
            <person name="Aguirre-Planter E."/>
            <person name="Tenaillon M.I."/>
            <person name="Lira-Saade R."/>
            <person name="Eguiarte L.E."/>
        </authorList>
    </citation>
    <scope>NUCLEOTIDE SEQUENCE [LARGE SCALE GENOMIC DNA]</scope>
    <source>
        <strain evidence="2">JBR-2021</strain>
    </source>
</reference>
<organism evidence="2 3">
    <name type="scientific">Cucurbita argyrosperma subsp. sororia</name>
    <dbReference type="NCBI Taxonomy" id="37648"/>
    <lineage>
        <taxon>Eukaryota</taxon>
        <taxon>Viridiplantae</taxon>
        <taxon>Streptophyta</taxon>
        <taxon>Embryophyta</taxon>
        <taxon>Tracheophyta</taxon>
        <taxon>Spermatophyta</taxon>
        <taxon>Magnoliopsida</taxon>
        <taxon>eudicotyledons</taxon>
        <taxon>Gunneridae</taxon>
        <taxon>Pentapetalae</taxon>
        <taxon>rosids</taxon>
        <taxon>fabids</taxon>
        <taxon>Cucurbitales</taxon>
        <taxon>Cucurbitaceae</taxon>
        <taxon>Cucurbiteae</taxon>
        <taxon>Cucurbita</taxon>
    </lineage>
</organism>
<gene>
    <name evidence="2" type="ORF">SDJN03_24320</name>
</gene>
<keyword evidence="3" id="KW-1185">Reference proteome</keyword>
<keyword evidence="1" id="KW-0812">Transmembrane</keyword>
<dbReference type="AlphaFoldDB" id="A0AAV6M7T9"/>
<accession>A0AAV6M7T9</accession>
<name>A0AAV6M7T9_9ROSI</name>
<proteinExistence type="predicted"/>
<feature type="non-terminal residue" evidence="2">
    <location>
        <position position="1"/>
    </location>
</feature>
<evidence type="ECO:0000256" key="1">
    <source>
        <dbReference type="SAM" id="Phobius"/>
    </source>
</evidence>
<dbReference type="Proteomes" id="UP000685013">
    <property type="component" value="Chromosome 16"/>
</dbReference>
<protein>
    <submittedName>
        <fullName evidence="2">Uncharacterized protein</fullName>
    </submittedName>
</protein>
<comment type="caution">
    <text evidence="2">The sequence shown here is derived from an EMBL/GenBank/DDBJ whole genome shotgun (WGS) entry which is preliminary data.</text>
</comment>
<feature type="transmembrane region" description="Helical" evidence="1">
    <location>
        <begin position="89"/>
        <end position="108"/>
    </location>
</feature>
<keyword evidence="1" id="KW-0472">Membrane</keyword>
<sequence length="144" mass="15992">MWTMCDFGFTYYCILSPSCNLRVYMIRQQSPNPESLSSSTAGIRTLLVFNYNTCLSYGSVQTPVLSANLLGASSPSICQMSPPNIQSQFLAVNMFKVSSFVFFFFLLLAQKPQNLTLHCPFCAYASSDDGGSNSLSRRRKGKSF</sequence>
<evidence type="ECO:0000313" key="2">
    <source>
        <dbReference type="EMBL" id="KAG6576746.1"/>
    </source>
</evidence>
<keyword evidence="1" id="KW-1133">Transmembrane helix</keyword>
<evidence type="ECO:0000313" key="3">
    <source>
        <dbReference type="Proteomes" id="UP000685013"/>
    </source>
</evidence>